<evidence type="ECO:0000313" key="2">
    <source>
        <dbReference type="EMBL" id="KMQ81537.1"/>
    </source>
</evidence>
<comment type="caution">
    <text evidence="2">The sequence shown here is derived from an EMBL/GenBank/DDBJ whole genome shotgun (WGS) entry which is preliminary data.</text>
</comment>
<proteinExistence type="predicted"/>
<keyword evidence="2" id="KW-0251">Elongation factor</keyword>
<dbReference type="GO" id="GO:0031491">
    <property type="term" value="F:nucleosome binding"/>
    <property type="evidence" value="ECO:0007669"/>
    <property type="project" value="TreeGrafter"/>
</dbReference>
<dbReference type="STRING" id="67767.A0A0J7JTK6"/>
<sequence length="198" mass="22955">KVLEFFIVDEVEVPYVFQHRKDYLLHSKKIRRSTRDDPDGPDYTIQSDKLLNQDDLWRILELDVKFRSFVEKRNSLEKTVESLKTVDVEDHMVTEMIPEAVTMEELQDLQDYLQFQYGPRLKDLAAMSGNVSQTKRPGSKSSLLDRVRNGKAYYFVKAYGISADQLAKNAVRQGKKVAPDDDEQYPIDLADSLIDDNF</sequence>
<dbReference type="EMBL" id="LBMM01034480">
    <property type="protein sequence ID" value="KMQ81537.1"/>
    <property type="molecule type" value="Genomic_DNA"/>
</dbReference>
<reference evidence="2 3" key="1">
    <citation type="submission" date="2015-04" db="EMBL/GenBank/DDBJ databases">
        <title>Lasius niger genome sequencing.</title>
        <authorList>
            <person name="Konorov E.A."/>
            <person name="Nikitin M.A."/>
            <person name="Kirill M.V."/>
            <person name="Chang P."/>
        </authorList>
    </citation>
    <scope>NUCLEOTIDE SEQUENCE [LARGE SCALE GENOMIC DNA]</scope>
    <source>
        <tissue evidence="2">Whole</tissue>
    </source>
</reference>
<dbReference type="PaxDb" id="67767-A0A0J7JTK6"/>
<dbReference type="GO" id="GO:0042393">
    <property type="term" value="F:histone binding"/>
    <property type="evidence" value="ECO:0007669"/>
    <property type="project" value="TreeGrafter"/>
</dbReference>
<name>A0A0J7JTK6_LASNI</name>
<dbReference type="InterPro" id="IPR017072">
    <property type="entry name" value="TF_Spt6"/>
</dbReference>
<keyword evidence="2" id="KW-0648">Protein biosynthesis</keyword>
<dbReference type="SUPFAM" id="SSF158832">
    <property type="entry name" value="Tex N-terminal region-like"/>
    <property type="match status" value="1"/>
</dbReference>
<dbReference type="Pfam" id="PF14641">
    <property type="entry name" value="HTH_44"/>
    <property type="match status" value="1"/>
</dbReference>
<dbReference type="GO" id="GO:0003677">
    <property type="term" value="F:DNA binding"/>
    <property type="evidence" value="ECO:0007669"/>
    <property type="project" value="InterPro"/>
</dbReference>
<dbReference type="OrthoDB" id="995477at2759"/>
<dbReference type="AlphaFoldDB" id="A0A0J7JTK6"/>
<keyword evidence="3" id="KW-1185">Reference proteome</keyword>
<evidence type="ECO:0000313" key="3">
    <source>
        <dbReference type="Proteomes" id="UP000036403"/>
    </source>
</evidence>
<dbReference type="GO" id="GO:0140673">
    <property type="term" value="P:transcription elongation-coupled chromatin remodeling"/>
    <property type="evidence" value="ECO:0007669"/>
    <property type="project" value="InterPro"/>
</dbReference>
<dbReference type="PANTHER" id="PTHR10145:SF6">
    <property type="entry name" value="TRANSCRIPTION ELONGATION FACTOR SPT6"/>
    <property type="match status" value="1"/>
</dbReference>
<organism evidence="2 3">
    <name type="scientific">Lasius niger</name>
    <name type="common">Black garden ant</name>
    <dbReference type="NCBI Taxonomy" id="67767"/>
    <lineage>
        <taxon>Eukaryota</taxon>
        <taxon>Metazoa</taxon>
        <taxon>Ecdysozoa</taxon>
        <taxon>Arthropoda</taxon>
        <taxon>Hexapoda</taxon>
        <taxon>Insecta</taxon>
        <taxon>Pterygota</taxon>
        <taxon>Neoptera</taxon>
        <taxon>Endopterygota</taxon>
        <taxon>Hymenoptera</taxon>
        <taxon>Apocrita</taxon>
        <taxon>Aculeata</taxon>
        <taxon>Formicoidea</taxon>
        <taxon>Formicidae</taxon>
        <taxon>Formicinae</taxon>
        <taxon>Lasius</taxon>
        <taxon>Lasius</taxon>
    </lineage>
</organism>
<protein>
    <submittedName>
        <fullName evidence="2">Transcription elongation factor spt-6</fullName>
    </submittedName>
</protein>
<dbReference type="PANTHER" id="PTHR10145">
    <property type="entry name" value="TRANSCRIPTION ELONGATION FACTOR SPT6"/>
    <property type="match status" value="1"/>
</dbReference>
<feature type="non-terminal residue" evidence="2">
    <location>
        <position position="1"/>
    </location>
</feature>
<dbReference type="GO" id="GO:0008023">
    <property type="term" value="C:transcription elongation factor complex"/>
    <property type="evidence" value="ECO:0007669"/>
    <property type="project" value="TreeGrafter"/>
</dbReference>
<feature type="domain" description="Helix-turn-helix DNA-binding" evidence="1">
    <location>
        <begin position="1"/>
        <end position="87"/>
    </location>
</feature>
<dbReference type="Gene3D" id="1.10.10.650">
    <property type="entry name" value="RuvA domain 2-like"/>
    <property type="match status" value="1"/>
</dbReference>
<accession>A0A0J7JTK6</accession>
<dbReference type="InterPro" id="IPR023319">
    <property type="entry name" value="Tex-like_HTH_dom_sf"/>
</dbReference>
<dbReference type="GO" id="GO:0034728">
    <property type="term" value="P:nucleosome organization"/>
    <property type="evidence" value="ECO:0007669"/>
    <property type="project" value="TreeGrafter"/>
</dbReference>
<feature type="non-terminal residue" evidence="2">
    <location>
        <position position="198"/>
    </location>
</feature>
<gene>
    <name evidence="2" type="ORF">RF55_26038</name>
</gene>
<dbReference type="GO" id="GO:0003746">
    <property type="term" value="F:translation elongation factor activity"/>
    <property type="evidence" value="ECO:0007669"/>
    <property type="project" value="UniProtKB-KW"/>
</dbReference>
<evidence type="ECO:0000259" key="1">
    <source>
        <dbReference type="Pfam" id="PF14641"/>
    </source>
</evidence>
<dbReference type="InterPro" id="IPR028088">
    <property type="entry name" value="Spt6_HTH_DNA-bd_dom"/>
</dbReference>
<dbReference type="Proteomes" id="UP000036403">
    <property type="component" value="Unassembled WGS sequence"/>
</dbReference>